<feature type="domain" description="Beta-lactamase-related" evidence="1">
    <location>
        <begin position="13"/>
        <end position="369"/>
    </location>
</feature>
<dbReference type="Proteomes" id="UP000567293">
    <property type="component" value="Unassembled WGS sequence"/>
</dbReference>
<dbReference type="Pfam" id="PF00144">
    <property type="entry name" value="Beta-lactamase"/>
    <property type="match status" value="1"/>
</dbReference>
<dbReference type="EMBL" id="JACDQQ010002097">
    <property type="protein sequence ID" value="MBA0087622.1"/>
    <property type="molecule type" value="Genomic_DNA"/>
</dbReference>
<dbReference type="PANTHER" id="PTHR43319">
    <property type="entry name" value="BETA-LACTAMASE-RELATED"/>
    <property type="match status" value="1"/>
</dbReference>
<dbReference type="InterPro" id="IPR052907">
    <property type="entry name" value="Beta-lactamase/esterase"/>
</dbReference>
<protein>
    <submittedName>
        <fullName evidence="2">Beta-lactamase family protein</fullName>
    </submittedName>
</protein>
<accession>A0A7V8NUD8</accession>
<dbReference type="InterPro" id="IPR012338">
    <property type="entry name" value="Beta-lactam/transpept-like"/>
</dbReference>
<dbReference type="PANTHER" id="PTHR43319:SF3">
    <property type="entry name" value="BETA-LACTAMASE-RELATED DOMAIN-CONTAINING PROTEIN"/>
    <property type="match status" value="1"/>
</dbReference>
<dbReference type="AlphaFoldDB" id="A0A7V8NUD8"/>
<comment type="caution">
    <text evidence="2">The sequence shown here is derived from an EMBL/GenBank/DDBJ whole genome shotgun (WGS) entry which is preliminary data.</text>
</comment>
<dbReference type="Gene3D" id="3.40.710.10">
    <property type="entry name" value="DD-peptidase/beta-lactamase superfamily"/>
    <property type="match status" value="1"/>
</dbReference>
<organism evidence="2 3">
    <name type="scientific">Candidatus Acidiferrum panamense</name>
    <dbReference type="NCBI Taxonomy" id="2741543"/>
    <lineage>
        <taxon>Bacteria</taxon>
        <taxon>Pseudomonadati</taxon>
        <taxon>Acidobacteriota</taxon>
        <taxon>Terriglobia</taxon>
        <taxon>Candidatus Acidiferrales</taxon>
        <taxon>Candidatus Acidiferrum</taxon>
    </lineage>
</organism>
<keyword evidence="3" id="KW-1185">Reference proteome</keyword>
<dbReference type="SUPFAM" id="SSF56601">
    <property type="entry name" value="beta-lactamase/transpeptidase-like"/>
    <property type="match status" value="1"/>
</dbReference>
<sequence length="391" mass="41791">MATNPNSMVQEAVDAAISKRGEIGLQVVAYVDGKQVVDVWGGLADITTGRQVDADTVFPVFSVTKAVTAVALHIQAERGLVDYAMPIAHYWPEFGAHGKDKATVYDALTHRLGVPIMPLGVTPELMCDWDWMVQRIADMHPLFEPGTKAAYMSYTFGWVIGEVVRRTDPRSRQFGTFIQEEICQPLDLDSLWVGIPDAVEARVATLTNMPPIPPGAPGMAPGALSPLAIPPQVGTTQEVFGRADVRRACLPGAGGIMNARSAARFFAMLAQGGALDGVRLLSEERVSWFSVPRPPCDYDYVQGVPHNGSIGGFHLVASIGDAAPPLSMVAAGRNPRTFGHPGAGGSIGWADPDTRLAVAMTHNRMFRATTPEENPFVPIGEAVRKALGVSG</sequence>
<evidence type="ECO:0000259" key="1">
    <source>
        <dbReference type="Pfam" id="PF00144"/>
    </source>
</evidence>
<proteinExistence type="predicted"/>
<evidence type="ECO:0000313" key="2">
    <source>
        <dbReference type="EMBL" id="MBA0087622.1"/>
    </source>
</evidence>
<name>A0A7V8NUD8_9BACT</name>
<reference evidence="2" key="1">
    <citation type="submission" date="2020-06" db="EMBL/GenBank/DDBJ databases">
        <title>Legume-microbial interactions unlock mineral nutrients during tropical forest succession.</title>
        <authorList>
            <person name="Epihov D.Z."/>
        </authorList>
    </citation>
    <scope>NUCLEOTIDE SEQUENCE [LARGE SCALE GENOMIC DNA]</scope>
    <source>
        <strain evidence="2">Pan2503</strain>
    </source>
</reference>
<dbReference type="InterPro" id="IPR001466">
    <property type="entry name" value="Beta-lactam-related"/>
</dbReference>
<gene>
    <name evidence="2" type="ORF">HRJ53_21770</name>
</gene>
<evidence type="ECO:0000313" key="3">
    <source>
        <dbReference type="Proteomes" id="UP000567293"/>
    </source>
</evidence>